<feature type="transmembrane region" description="Helical" evidence="1">
    <location>
        <begin position="12"/>
        <end position="34"/>
    </location>
</feature>
<evidence type="ECO:0000313" key="2">
    <source>
        <dbReference type="EMBL" id="RNI29803.1"/>
    </source>
</evidence>
<keyword evidence="1" id="KW-0472">Membrane</keyword>
<keyword evidence="1" id="KW-0812">Transmembrane</keyword>
<evidence type="ECO:0000313" key="3">
    <source>
        <dbReference type="Proteomes" id="UP000271010"/>
    </source>
</evidence>
<dbReference type="RefSeq" id="WP_123132885.1">
    <property type="nucleotide sequence ID" value="NZ_RJJE01000009.1"/>
</dbReference>
<evidence type="ECO:0000256" key="1">
    <source>
        <dbReference type="SAM" id="Phobius"/>
    </source>
</evidence>
<keyword evidence="3" id="KW-1185">Reference proteome</keyword>
<feature type="transmembrane region" description="Helical" evidence="1">
    <location>
        <begin position="289"/>
        <end position="311"/>
    </location>
</feature>
<sequence length="376" mass="43472">MKELDVVLRRVVVQPFYSQNAGFFLVSFFLMFGVQQPASFLVSPMFLSGVAASPVFTGLVLGVFFLYYLKCLHFLFKVLELPQNEFLYLSPLLPARQLRLSLAKAYMLVFFPAVVYTVWLAIVGVASGNSLALLLVLGYLVGLCLVTVLLVQRKLRSYRVLQRGKMWKWTPALPWPPFLWPLRYFLHQEPIMLLLTKLLAVAVLLGFLQLYPYPGYDLRPTQVGFLIAVSLQAMIVQGIQRFEEVDLGVPRMLPMGMGQRVFQKAALLAVLLLPEMFFLFRFAGHWETVWPLVQLASFGIGYLLLLLALLYRPRFTPEGYLQQVFFLFIGLLLLFLLAPPLWLVAIVFLLISFLLYRRWYYRYEQVLLRKEREEES</sequence>
<dbReference type="OrthoDB" id="935506at2"/>
<feature type="transmembrane region" description="Helical" evidence="1">
    <location>
        <begin position="191"/>
        <end position="211"/>
    </location>
</feature>
<keyword evidence="1" id="KW-1133">Transmembrane helix</keyword>
<feature type="transmembrane region" description="Helical" evidence="1">
    <location>
        <begin position="323"/>
        <end position="356"/>
    </location>
</feature>
<gene>
    <name evidence="2" type="ORF">EFA69_09710</name>
</gene>
<accession>A0A3M9MY47</accession>
<feature type="transmembrane region" description="Helical" evidence="1">
    <location>
        <begin position="105"/>
        <end position="125"/>
    </location>
</feature>
<dbReference type="AlphaFoldDB" id="A0A3M9MY47"/>
<feature type="transmembrane region" description="Helical" evidence="1">
    <location>
        <begin position="261"/>
        <end position="283"/>
    </location>
</feature>
<protein>
    <submittedName>
        <fullName evidence="2">Uncharacterized protein</fullName>
    </submittedName>
</protein>
<dbReference type="Proteomes" id="UP000271010">
    <property type="component" value="Unassembled WGS sequence"/>
</dbReference>
<organism evidence="2 3">
    <name type="scientific">Rufibacter immobilis</name>
    <dbReference type="NCBI Taxonomy" id="1348778"/>
    <lineage>
        <taxon>Bacteria</taxon>
        <taxon>Pseudomonadati</taxon>
        <taxon>Bacteroidota</taxon>
        <taxon>Cytophagia</taxon>
        <taxon>Cytophagales</taxon>
        <taxon>Hymenobacteraceae</taxon>
        <taxon>Rufibacter</taxon>
    </lineage>
</organism>
<dbReference type="EMBL" id="RJJE01000009">
    <property type="protein sequence ID" value="RNI29803.1"/>
    <property type="molecule type" value="Genomic_DNA"/>
</dbReference>
<feature type="transmembrane region" description="Helical" evidence="1">
    <location>
        <begin position="46"/>
        <end position="69"/>
    </location>
</feature>
<comment type="caution">
    <text evidence="2">The sequence shown here is derived from an EMBL/GenBank/DDBJ whole genome shotgun (WGS) entry which is preliminary data.</text>
</comment>
<reference evidence="2 3" key="1">
    <citation type="submission" date="2018-11" db="EMBL/GenBank/DDBJ databases">
        <title>Rufibacter latericius sp. nov., isolated from water in Baiyang Lake.</title>
        <authorList>
            <person name="Yang Y."/>
        </authorList>
    </citation>
    <scope>NUCLEOTIDE SEQUENCE [LARGE SCALE GENOMIC DNA]</scope>
    <source>
        <strain evidence="2 3">MCC P1</strain>
    </source>
</reference>
<name>A0A3M9MY47_9BACT</name>
<proteinExistence type="predicted"/>
<feature type="transmembrane region" description="Helical" evidence="1">
    <location>
        <begin position="131"/>
        <end position="151"/>
    </location>
</feature>